<reference evidence="11" key="1">
    <citation type="submission" date="2017-02" db="UniProtKB">
        <authorList>
            <consortium name="WormBaseParasite"/>
        </authorList>
    </citation>
    <scope>IDENTIFICATION</scope>
</reference>
<comment type="similarity">
    <text evidence="2">Belongs to the RNase H family.</text>
</comment>
<name>A0A0N5CYM2_THECL</name>
<keyword evidence="7" id="KW-0378">Hydrolase</keyword>
<dbReference type="InterPro" id="IPR012337">
    <property type="entry name" value="RNaseH-like_sf"/>
</dbReference>
<dbReference type="GO" id="GO:0043137">
    <property type="term" value="P:DNA replication, removal of RNA primer"/>
    <property type="evidence" value="ECO:0007669"/>
    <property type="project" value="TreeGrafter"/>
</dbReference>
<sequence length="258" mass="29661">MSVSSIAKLTKYFNCYNAIPSATLCCKRLTAPNFDALAQQFQQELNGRQSSDGGCEHDVMISSDKIIERREWMNAPVVYCDGSFEWTLKKGGIGIFWSPKDERNVHLSLTGSKITNIRAEIKAVSLAALQACSLKFERVIIKTDSQFVVKVINSWLSRWRLNDWKKADGRQIENVDDIQKLSRYTDMIKMRVEHTYGHQKYDATKGCEQIWDDMSCDVKDRCGNFYSDQLSKLAIEEPMMTDELFEQLCESRLAKRSH</sequence>
<dbReference type="PROSITE" id="PS50879">
    <property type="entry name" value="RNASE_H_1"/>
    <property type="match status" value="1"/>
</dbReference>
<keyword evidence="10" id="KW-1185">Reference proteome</keyword>
<reference evidence="9 10" key="2">
    <citation type="submission" date="2018-11" db="EMBL/GenBank/DDBJ databases">
        <authorList>
            <consortium name="Pathogen Informatics"/>
        </authorList>
    </citation>
    <scope>NUCLEOTIDE SEQUENCE [LARGE SCALE GENOMIC DNA]</scope>
</reference>
<accession>A0A0N5CYM2</accession>
<evidence type="ECO:0000256" key="2">
    <source>
        <dbReference type="ARBA" id="ARBA00005300"/>
    </source>
</evidence>
<evidence type="ECO:0000313" key="10">
    <source>
        <dbReference type="Proteomes" id="UP000276776"/>
    </source>
</evidence>
<proteinExistence type="inferred from homology"/>
<evidence type="ECO:0000256" key="3">
    <source>
        <dbReference type="ARBA" id="ARBA00012180"/>
    </source>
</evidence>
<dbReference type="PANTHER" id="PTHR10642:SF26">
    <property type="entry name" value="RIBONUCLEASE H1"/>
    <property type="match status" value="1"/>
</dbReference>
<dbReference type="Pfam" id="PF00075">
    <property type="entry name" value="RNase_H"/>
    <property type="match status" value="1"/>
</dbReference>
<keyword evidence="6" id="KW-0255">Endonuclease</keyword>
<evidence type="ECO:0000256" key="4">
    <source>
        <dbReference type="ARBA" id="ARBA00022722"/>
    </source>
</evidence>
<dbReference type="OMA" id="DEMSCDE"/>
<evidence type="ECO:0000313" key="9">
    <source>
        <dbReference type="EMBL" id="VDN02798.1"/>
    </source>
</evidence>
<feature type="domain" description="RNase H type-1" evidence="8">
    <location>
        <begin position="72"/>
        <end position="236"/>
    </location>
</feature>
<dbReference type="OrthoDB" id="407198at2759"/>
<gene>
    <name evidence="9" type="ORF">TCLT_LOCUS5540</name>
</gene>
<evidence type="ECO:0000313" key="11">
    <source>
        <dbReference type="WBParaSite" id="TCLT_0000555101-mRNA-1"/>
    </source>
</evidence>
<keyword evidence="4" id="KW-0540">Nuclease</keyword>
<protein>
    <recommendedName>
        <fullName evidence="3">ribonuclease H</fullName>
        <ecNumber evidence="3">3.1.26.4</ecNumber>
    </recommendedName>
</protein>
<dbReference type="InterPro" id="IPR002156">
    <property type="entry name" value="RNaseH_domain"/>
</dbReference>
<dbReference type="GO" id="GO:0004523">
    <property type="term" value="F:RNA-DNA hybrid ribonuclease activity"/>
    <property type="evidence" value="ECO:0007669"/>
    <property type="project" value="UniProtKB-EC"/>
</dbReference>
<dbReference type="PANTHER" id="PTHR10642">
    <property type="entry name" value="RIBONUCLEASE H1"/>
    <property type="match status" value="1"/>
</dbReference>
<evidence type="ECO:0000256" key="6">
    <source>
        <dbReference type="ARBA" id="ARBA00022759"/>
    </source>
</evidence>
<evidence type="ECO:0000256" key="1">
    <source>
        <dbReference type="ARBA" id="ARBA00000077"/>
    </source>
</evidence>
<dbReference type="GO" id="GO:0003676">
    <property type="term" value="F:nucleic acid binding"/>
    <property type="evidence" value="ECO:0007669"/>
    <property type="project" value="InterPro"/>
</dbReference>
<evidence type="ECO:0000256" key="7">
    <source>
        <dbReference type="ARBA" id="ARBA00022801"/>
    </source>
</evidence>
<keyword evidence="5" id="KW-0479">Metal-binding</keyword>
<dbReference type="Gene3D" id="3.30.420.10">
    <property type="entry name" value="Ribonuclease H-like superfamily/Ribonuclease H"/>
    <property type="match status" value="1"/>
</dbReference>
<dbReference type="InterPro" id="IPR036397">
    <property type="entry name" value="RNaseH_sf"/>
</dbReference>
<evidence type="ECO:0000259" key="8">
    <source>
        <dbReference type="PROSITE" id="PS50879"/>
    </source>
</evidence>
<comment type="catalytic activity">
    <reaction evidence="1">
        <text>Endonucleolytic cleavage to 5'-phosphomonoester.</text>
        <dbReference type="EC" id="3.1.26.4"/>
    </reaction>
</comment>
<dbReference type="InterPro" id="IPR050092">
    <property type="entry name" value="RNase_H"/>
</dbReference>
<dbReference type="GO" id="GO:0046872">
    <property type="term" value="F:metal ion binding"/>
    <property type="evidence" value="ECO:0007669"/>
    <property type="project" value="UniProtKB-KW"/>
</dbReference>
<dbReference type="SUPFAM" id="SSF53098">
    <property type="entry name" value="Ribonuclease H-like"/>
    <property type="match status" value="1"/>
</dbReference>
<dbReference type="WBParaSite" id="TCLT_0000555101-mRNA-1">
    <property type="protein sequence ID" value="TCLT_0000555101-mRNA-1"/>
    <property type="gene ID" value="TCLT_0000555101"/>
</dbReference>
<dbReference type="EMBL" id="UYYF01004346">
    <property type="protein sequence ID" value="VDN02798.1"/>
    <property type="molecule type" value="Genomic_DNA"/>
</dbReference>
<organism evidence="11">
    <name type="scientific">Thelazia callipaeda</name>
    <name type="common">Oriental eyeworm</name>
    <name type="synonym">Parasitic nematode</name>
    <dbReference type="NCBI Taxonomy" id="103827"/>
    <lineage>
        <taxon>Eukaryota</taxon>
        <taxon>Metazoa</taxon>
        <taxon>Ecdysozoa</taxon>
        <taxon>Nematoda</taxon>
        <taxon>Chromadorea</taxon>
        <taxon>Rhabditida</taxon>
        <taxon>Spirurina</taxon>
        <taxon>Spiruromorpha</taxon>
        <taxon>Thelazioidea</taxon>
        <taxon>Thelaziidae</taxon>
        <taxon>Thelazia</taxon>
    </lineage>
</organism>
<dbReference type="STRING" id="103827.A0A0N5CYM2"/>
<dbReference type="EC" id="3.1.26.4" evidence="3"/>
<evidence type="ECO:0000256" key="5">
    <source>
        <dbReference type="ARBA" id="ARBA00022723"/>
    </source>
</evidence>
<dbReference type="Proteomes" id="UP000276776">
    <property type="component" value="Unassembled WGS sequence"/>
</dbReference>
<dbReference type="CDD" id="cd09280">
    <property type="entry name" value="RNase_HI_eukaryote_like"/>
    <property type="match status" value="1"/>
</dbReference>
<dbReference type="AlphaFoldDB" id="A0A0N5CYM2"/>